<organism evidence="6 7">
    <name type="scientific">Syntrophus aciditrophicus (strain SB)</name>
    <dbReference type="NCBI Taxonomy" id="56780"/>
    <lineage>
        <taxon>Bacteria</taxon>
        <taxon>Pseudomonadati</taxon>
        <taxon>Thermodesulfobacteriota</taxon>
        <taxon>Syntrophia</taxon>
        <taxon>Syntrophales</taxon>
        <taxon>Syntrophaceae</taxon>
        <taxon>Syntrophus</taxon>
    </lineage>
</organism>
<protein>
    <submittedName>
        <fullName evidence="6">2,3-dihydroxybenzoate-AMP ligase</fullName>
        <ecNumber evidence="6">2.7.7.58</ecNumber>
    </submittedName>
</protein>
<evidence type="ECO:0000259" key="5">
    <source>
        <dbReference type="Pfam" id="PF13193"/>
    </source>
</evidence>
<dbReference type="GO" id="GO:0031956">
    <property type="term" value="F:medium-chain fatty acid-CoA ligase activity"/>
    <property type="evidence" value="ECO:0007669"/>
    <property type="project" value="TreeGrafter"/>
</dbReference>
<keyword evidence="6" id="KW-0548">Nucleotidyltransferase</keyword>
<evidence type="ECO:0000259" key="4">
    <source>
        <dbReference type="Pfam" id="PF00501"/>
    </source>
</evidence>
<dbReference type="FunFam" id="2.30.38.10:FF:000003">
    <property type="entry name" value="Vibriobactin-specific 2,3-dihydroxybenzoate-AMP ligase"/>
    <property type="match status" value="1"/>
</dbReference>
<dbReference type="STRING" id="56780.SYN_01638"/>
<evidence type="ECO:0000256" key="3">
    <source>
        <dbReference type="ARBA" id="ARBA00022598"/>
    </source>
</evidence>
<sequence>MDMLPGFVPWPEEYVKRYREAGYWEEKTLNEKLEESIAAVPDKEALICEGARVTYRELGAKIDRLAIQFLKVGLKPGDRVVFQLPSIEACVYSLFALTKIGVIPILALAAHRHTEIEHFFKMSDAVGYLIPTEYRRFNYAEMAMDVQKKAPSLKYILATGSNVPEGMISIDELIAQPVDVDNPADYLKKFRPDPYDVALMLLSGGTTALPKLIPRTHNDYVYNALQSAIYAGFTSEDVFLGILPFAHNYTLASFGFLGCWFLKGKGVLSGSIDAKSCFSLIEKEKVTYVASGVPVDVMWLNSEDWKGFDYSSLKVIQNGGARLAPELRKALREKWKVIPQEVYGTAEGLLNYTRLDDPEDMIMTSSGRPVSPADEIKVIDDNGNTVPVGQQGELAVRGPYTIRGYYNAPEYNKSAFTPDGFYKMGDLVRMNEAGFIFTEGRKKDVINRGGEKINVEEVEHLILSHPKVKNVAIVAMPDPVFVERACAWVIPKDGQTVTFKEICDFLQEQNIAKFKWPERMEFVSEFPLSPAGKILKRELKERIIKMLEQEQAAKK</sequence>
<dbReference type="KEGG" id="sat:SYN_01638"/>
<dbReference type="eggNOG" id="COG1021">
    <property type="taxonomic scope" value="Bacteria"/>
</dbReference>
<keyword evidence="3 6" id="KW-0436">Ligase</keyword>
<evidence type="ECO:0000313" key="7">
    <source>
        <dbReference type="Proteomes" id="UP000001933"/>
    </source>
</evidence>
<dbReference type="FunFam" id="3.30.300.30:FF:000008">
    <property type="entry name" value="2,3-dihydroxybenzoate-AMP ligase"/>
    <property type="match status" value="1"/>
</dbReference>
<accession>Q2LXW4</accession>
<dbReference type="Pfam" id="PF00501">
    <property type="entry name" value="AMP-binding"/>
    <property type="match status" value="1"/>
</dbReference>
<evidence type="ECO:0000256" key="1">
    <source>
        <dbReference type="ARBA" id="ARBA00004924"/>
    </source>
</evidence>
<dbReference type="SUPFAM" id="SSF56801">
    <property type="entry name" value="Acetyl-CoA synthetase-like"/>
    <property type="match status" value="1"/>
</dbReference>
<keyword evidence="7" id="KW-1185">Reference proteome</keyword>
<dbReference type="Gene3D" id="3.40.50.980">
    <property type="match status" value="2"/>
</dbReference>
<proteinExistence type="inferred from homology"/>
<dbReference type="Gene3D" id="3.30.300.30">
    <property type="match status" value="1"/>
</dbReference>
<gene>
    <name evidence="6" type="ORF">SYN_01638</name>
</gene>
<dbReference type="FunCoup" id="Q2LXW4">
    <property type="interactions" value="20"/>
</dbReference>
<dbReference type="InterPro" id="IPR025110">
    <property type="entry name" value="AMP-bd_C"/>
</dbReference>
<dbReference type="EC" id="2.7.7.58" evidence="6"/>
<dbReference type="Pfam" id="PF13193">
    <property type="entry name" value="AMP-binding_C"/>
    <property type="match status" value="1"/>
</dbReference>
<dbReference type="InterPro" id="IPR045851">
    <property type="entry name" value="AMP-bd_C_sf"/>
</dbReference>
<dbReference type="AlphaFoldDB" id="Q2LXW4"/>
<dbReference type="HOGENOM" id="CLU_000022_59_7_7"/>
<evidence type="ECO:0000256" key="2">
    <source>
        <dbReference type="ARBA" id="ARBA00006432"/>
    </source>
</evidence>
<dbReference type="Proteomes" id="UP000001933">
    <property type="component" value="Chromosome"/>
</dbReference>
<comment type="pathway">
    <text evidence="1">Siderophore biosynthesis.</text>
</comment>
<feature type="domain" description="AMP-dependent synthetase/ligase" evidence="4">
    <location>
        <begin position="33"/>
        <end position="406"/>
    </location>
</feature>
<dbReference type="Gene3D" id="2.30.38.10">
    <property type="entry name" value="Luciferase, Domain 3"/>
    <property type="match status" value="1"/>
</dbReference>
<comment type="similarity">
    <text evidence="2">Belongs to the ATP-dependent AMP-binding enzyme family.</text>
</comment>
<feature type="domain" description="AMP-binding enzyme C-terminal" evidence="5">
    <location>
        <begin position="457"/>
        <end position="533"/>
    </location>
</feature>
<dbReference type="EMBL" id="CP000252">
    <property type="protein sequence ID" value="ABC78921.1"/>
    <property type="molecule type" value="Genomic_DNA"/>
</dbReference>
<dbReference type="PANTHER" id="PTHR43201">
    <property type="entry name" value="ACYL-COA SYNTHETASE"/>
    <property type="match status" value="1"/>
</dbReference>
<dbReference type="GO" id="GO:0006631">
    <property type="term" value="P:fatty acid metabolic process"/>
    <property type="evidence" value="ECO:0007669"/>
    <property type="project" value="TreeGrafter"/>
</dbReference>
<dbReference type="PANTHER" id="PTHR43201:SF5">
    <property type="entry name" value="MEDIUM-CHAIN ACYL-COA LIGASE ACSF2, MITOCHONDRIAL"/>
    <property type="match status" value="1"/>
</dbReference>
<dbReference type="GO" id="GO:0016779">
    <property type="term" value="F:nucleotidyltransferase activity"/>
    <property type="evidence" value="ECO:0007669"/>
    <property type="project" value="UniProtKB-KW"/>
</dbReference>
<reference evidence="6 7" key="1">
    <citation type="journal article" date="2007" name="Proc. Natl. Acad. Sci. U.S.A.">
        <title>The genome of Syntrophus aciditrophicus: life at the thermodynamic limit of microbial growth.</title>
        <authorList>
            <person name="McInerney M.J."/>
            <person name="Rohlin L."/>
            <person name="Mouttaki H."/>
            <person name="Kim U."/>
            <person name="Krupp R.S."/>
            <person name="Rios-Hernandez L."/>
            <person name="Sieber J."/>
            <person name="Struchtemeyer C.G."/>
            <person name="Bhattacharyya A."/>
            <person name="Campbell J.W."/>
            <person name="Gunsalus R.P."/>
        </authorList>
    </citation>
    <scope>NUCLEOTIDE SEQUENCE [LARGE SCALE GENOMIC DNA]</scope>
    <source>
        <strain evidence="6 7">SB</strain>
    </source>
</reference>
<name>Q2LXW4_SYNAS</name>
<dbReference type="InterPro" id="IPR000873">
    <property type="entry name" value="AMP-dep_synth/lig_dom"/>
</dbReference>
<dbReference type="InParanoid" id="Q2LXW4"/>
<evidence type="ECO:0000313" key="6">
    <source>
        <dbReference type="EMBL" id="ABC78921.1"/>
    </source>
</evidence>
<keyword evidence="6" id="KW-0808">Transferase</keyword>